<dbReference type="KEGG" id="mmet:MCMEM_1191"/>
<evidence type="ECO:0000313" key="2">
    <source>
        <dbReference type="EMBL" id="AKB85244.1"/>
    </source>
</evidence>
<feature type="region of interest" description="Disordered" evidence="1">
    <location>
        <begin position="938"/>
        <end position="1009"/>
    </location>
</feature>
<proteinExistence type="predicted"/>
<name>A0A0E3WZX5_METMT</name>
<gene>
    <name evidence="2" type="ORF">MCMEM_1191</name>
</gene>
<sequence length="1245" mass="141225">MPSELDKDFEHYTKKINVNRTWAQKKYNALSEDAKRCLDDYINNQFWLKNGLPLGFEIKKNNSDYARLREDWLQIRDKAIKIGETEKRNWDEWAKAINESEKAAKKESRSFFSKDVKVPKSMTPSYTYKSKNLASIFGRSGYIDGKEFKSIVEKALDTPSSSSDKMKYASNIVGKLSDDILDGLLKDPYGFEGCVRLSLILVTNSNEKLQNEAFRILQKVPSVSQNNLNNEGILWFKSGKLFYDGVQKESKLSKSDAALNFAKELVKEKQYLVNARNDLDGLKAVIQIYGNLKTSSYGGKKKIEAENLAKTISEALVPGSTERKYSAYAIFERYGYGKGLYGHIQNELRPIWKHTKDSPLPQKLYTDYLGDTLNKEFAISFLENTSDKDLLLIGKNPDGRKALSLLYHALTYSSNSKASEHTNRIMATLSYLDAKQFIGQIVNKEKIPLIPTSAAMFRGILPFAYLNKDGNILLNIGYLSSLNEKYKKEISTLPDSVSTMDGAMFKPDQLIGIVNYDQGGIVMYRPAIYLLQMNKKSLEAVSDKIWTSVELGVSIGTLGVGLAPSVLEKAAEITTIALTAINIAVKEYQGWIISNYKEKGKEFINLVDAVTFCANVAMMGEVVVSPLLTKLINSWDELKNINPALTASKEFKAINSDVDKLSKNLRKIDEVPNADIRVSRRRNTSQERAPVQRTNKGVDEESRVFGRRDLPNTEATVPSSTNKNLSLTMKKNLVKDDKLTTLFVHEVGANELHKDYMYHTPETGKSIPYDHDSDKDFKFLYGLSEAAQSNDRNEIIKAAKKHSVKHEDGGHHASYTDTNNCTEKAYDQWSNVVRLPMIRDRWITPGDIAMSDTVAEFIRRYDNKKFYPGPDKYKTPEAKVKTDQKWKEAREYTLDYIRKKFNINPDTTTMEKYMALLETMGDKIGRPEIDRIRRELRLSEEMASNTPRREFPSPLNENVSPDTRLVNDTQPDIDDTLPGAQKDTIPTSPKRGFSPNEDVPPGTKLVNDTKQDIGDTLPGLPGEPHYSRINIRTLGDECTNMVKQLNMSEQDLNDYLFIHEKASRIDGDWKEGAFQKVVQAEIKKTYETLGPQLGKEMISFGHNPHSISNAIDQLKDAGYENKAIQKVFKVENKLAESLQSMLNGSRQDARSAIRGSDGDVTKAIENQKWKQLVNSWNKEHSSSMRQMTLSEKQQIQKEAENFAKTEEKIAKTKVKNEFTDESKLKNREPDELKESQNQFKEKVGR</sequence>
<protein>
    <submittedName>
        <fullName evidence="2">Uncharacterized protein</fullName>
    </submittedName>
</protein>
<feature type="compositionally biased region" description="Polar residues" evidence="1">
    <location>
        <begin position="955"/>
        <end position="970"/>
    </location>
</feature>
<dbReference type="Proteomes" id="UP000033048">
    <property type="component" value="Chromosome"/>
</dbReference>
<evidence type="ECO:0000313" key="3">
    <source>
        <dbReference type="Proteomes" id="UP000033048"/>
    </source>
</evidence>
<feature type="region of interest" description="Disordered" evidence="1">
    <location>
        <begin position="1201"/>
        <end position="1245"/>
    </location>
</feature>
<organism evidence="2 3">
    <name type="scientific">Methanococcoides methylutens MM1</name>
    <dbReference type="NCBI Taxonomy" id="1434104"/>
    <lineage>
        <taxon>Archaea</taxon>
        <taxon>Methanobacteriati</taxon>
        <taxon>Methanobacteriota</taxon>
        <taxon>Stenosarchaea group</taxon>
        <taxon>Methanomicrobia</taxon>
        <taxon>Methanosarcinales</taxon>
        <taxon>Methanosarcinaceae</taxon>
        <taxon>Methanococcoides</taxon>
    </lineage>
</organism>
<accession>A0A0E3WZX5</accession>
<dbReference type="HOGENOM" id="CLU_266241_0_0_2"/>
<dbReference type="EMBL" id="CP009518">
    <property type="protein sequence ID" value="AKB85244.1"/>
    <property type="molecule type" value="Genomic_DNA"/>
</dbReference>
<dbReference type="GeneID" id="24893734"/>
<reference evidence="2 3" key="1">
    <citation type="submission" date="2014-07" db="EMBL/GenBank/DDBJ databases">
        <title>Methanogenic archaea and the global carbon cycle.</title>
        <authorList>
            <person name="Henriksen J.R."/>
            <person name="Luke J."/>
            <person name="Reinhart S."/>
            <person name="Benedict M.N."/>
            <person name="Youngblut N.D."/>
            <person name="Metcalf M.E."/>
            <person name="Whitaker R.J."/>
            <person name="Metcalf W.W."/>
        </authorList>
    </citation>
    <scope>NUCLEOTIDE SEQUENCE [LARGE SCALE GENOMIC DNA]</scope>
    <source>
        <strain evidence="2 3">MM1</strain>
    </source>
</reference>
<dbReference type="STRING" id="1434104.MCMEM_1191"/>
<evidence type="ECO:0000256" key="1">
    <source>
        <dbReference type="SAM" id="MobiDB-lite"/>
    </source>
</evidence>
<keyword evidence="3" id="KW-1185">Reference proteome</keyword>
<dbReference type="RefSeq" id="WP_048205365.1">
    <property type="nucleotide sequence ID" value="NZ_CP009518.1"/>
</dbReference>
<feature type="region of interest" description="Disordered" evidence="1">
    <location>
        <begin position="680"/>
        <end position="701"/>
    </location>
</feature>
<dbReference type="AlphaFoldDB" id="A0A0E3WZX5"/>